<proteinExistence type="predicted"/>
<feature type="coiled-coil region" evidence="1">
    <location>
        <begin position="94"/>
        <end position="121"/>
    </location>
</feature>
<gene>
    <name evidence="2" type="ORF">TVAG_422810</name>
</gene>
<dbReference type="AlphaFoldDB" id="A2FKG7"/>
<dbReference type="Proteomes" id="UP000001542">
    <property type="component" value="Unassembled WGS sequence"/>
</dbReference>
<dbReference type="KEGG" id="tva:4752346"/>
<dbReference type="VEuPathDB" id="TrichDB:TVAGG3_0764790"/>
<reference evidence="2" key="2">
    <citation type="journal article" date="2007" name="Science">
        <title>Draft genome sequence of the sexually transmitted pathogen Trichomonas vaginalis.</title>
        <authorList>
            <person name="Carlton J.M."/>
            <person name="Hirt R.P."/>
            <person name="Silva J.C."/>
            <person name="Delcher A.L."/>
            <person name="Schatz M."/>
            <person name="Zhao Q."/>
            <person name="Wortman J.R."/>
            <person name="Bidwell S.L."/>
            <person name="Alsmark U.C.M."/>
            <person name="Besteiro S."/>
            <person name="Sicheritz-Ponten T."/>
            <person name="Noel C.J."/>
            <person name="Dacks J.B."/>
            <person name="Foster P.G."/>
            <person name="Simillion C."/>
            <person name="Van de Peer Y."/>
            <person name="Miranda-Saavedra D."/>
            <person name="Barton G.J."/>
            <person name="Westrop G.D."/>
            <person name="Mueller S."/>
            <person name="Dessi D."/>
            <person name="Fiori P.L."/>
            <person name="Ren Q."/>
            <person name="Paulsen I."/>
            <person name="Zhang H."/>
            <person name="Bastida-Corcuera F.D."/>
            <person name="Simoes-Barbosa A."/>
            <person name="Brown M.T."/>
            <person name="Hayes R.D."/>
            <person name="Mukherjee M."/>
            <person name="Okumura C.Y."/>
            <person name="Schneider R."/>
            <person name="Smith A.J."/>
            <person name="Vanacova S."/>
            <person name="Villalvazo M."/>
            <person name="Haas B.J."/>
            <person name="Pertea M."/>
            <person name="Feldblyum T.V."/>
            <person name="Utterback T.R."/>
            <person name="Shu C.L."/>
            <person name="Osoegawa K."/>
            <person name="de Jong P.J."/>
            <person name="Hrdy I."/>
            <person name="Horvathova L."/>
            <person name="Zubacova Z."/>
            <person name="Dolezal P."/>
            <person name="Malik S.B."/>
            <person name="Logsdon J.M. Jr."/>
            <person name="Henze K."/>
            <person name="Gupta A."/>
            <person name="Wang C.C."/>
            <person name="Dunne R.L."/>
            <person name="Upcroft J.A."/>
            <person name="Upcroft P."/>
            <person name="White O."/>
            <person name="Salzberg S.L."/>
            <person name="Tang P."/>
            <person name="Chiu C.-H."/>
            <person name="Lee Y.-S."/>
            <person name="Embley T.M."/>
            <person name="Coombs G.H."/>
            <person name="Mottram J.C."/>
            <person name="Tachezy J."/>
            <person name="Fraser-Liggett C.M."/>
            <person name="Johnson P.J."/>
        </authorList>
    </citation>
    <scope>NUCLEOTIDE SEQUENCE [LARGE SCALE GENOMIC DNA]</scope>
    <source>
        <strain evidence="2">G3</strain>
    </source>
</reference>
<sequence>MSRNNLFKSLFYSMNYSQELETLRREHLAAVDDFDFKLAQDLSIRIKKLEQGLKKSSSKSNIEFLETSRKIRSLADYETHQYETDRLEIEDRYNERINHLLDQQRQQLIDLENSYQLNKQRELNRPVYEVELKKNQSKKFGINHDYYMANALYQEASRIEKNYRDKRLNDCYELYIRQKIKLEKKHKKEISFLEEKRKLELQELEQNHEREQNRFENSQIVAKVRSSLYTREFPKVTRYMKPSKRSISSLTM</sequence>
<dbReference type="SMR" id="A2FKG7"/>
<dbReference type="RefSeq" id="XP_001307538.1">
    <property type="nucleotide sequence ID" value="XM_001307537.1"/>
</dbReference>
<protein>
    <submittedName>
        <fullName evidence="2">Uncharacterized protein</fullName>
    </submittedName>
</protein>
<accession>A2FKG7</accession>
<keyword evidence="1" id="KW-0175">Coiled coil</keyword>
<dbReference type="VEuPathDB" id="TrichDB:TVAG_422810"/>
<evidence type="ECO:0000256" key="1">
    <source>
        <dbReference type="SAM" id="Coils"/>
    </source>
</evidence>
<evidence type="ECO:0000313" key="2">
    <source>
        <dbReference type="EMBL" id="EAX94608.1"/>
    </source>
</evidence>
<name>A2FKG7_TRIV3</name>
<dbReference type="EMBL" id="DS113848">
    <property type="protein sequence ID" value="EAX94608.1"/>
    <property type="molecule type" value="Genomic_DNA"/>
</dbReference>
<evidence type="ECO:0000313" key="3">
    <source>
        <dbReference type="Proteomes" id="UP000001542"/>
    </source>
</evidence>
<keyword evidence="3" id="KW-1185">Reference proteome</keyword>
<organism evidence="2 3">
    <name type="scientific">Trichomonas vaginalis (strain ATCC PRA-98 / G3)</name>
    <dbReference type="NCBI Taxonomy" id="412133"/>
    <lineage>
        <taxon>Eukaryota</taxon>
        <taxon>Metamonada</taxon>
        <taxon>Parabasalia</taxon>
        <taxon>Trichomonadida</taxon>
        <taxon>Trichomonadidae</taxon>
        <taxon>Trichomonas</taxon>
    </lineage>
</organism>
<feature type="coiled-coil region" evidence="1">
    <location>
        <begin position="194"/>
        <end position="221"/>
    </location>
</feature>
<reference evidence="2" key="1">
    <citation type="submission" date="2006-10" db="EMBL/GenBank/DDBJ databases">
        <authorList>
            <person name="Amadeo P."/>
            <person name="Zhao Q."/>
            <person name="Wortman J."/>
            <person name="Fraser-Liggett C."/>
            <person name="Carlton J."/>
        </authorList>
    </citation>
    <scope>NUCLEOTIDE SEQUENCE</scope>
    <source>
        <strain evidence="2">G3</strain>
    </source>
</reference>
<dbReference type="InParanoid" id="A2FKG7"/>